<name>A0A165MMC2_9AGAM</name>
<keyword evidence="2" id="KW-1185">Reference proteome</keyword>
<dbReference type="Proteomes" id="UP000076761">
    <property type="component" value="Unassembled WGS sequence"/>
</dbReference>
<reference evidence="1 2" key="1">
    <citation type="journal article" date="2016" name="Mol. Biol. Evol.">
        <title>Comparative Genomics of Early-Diverging Mushroom-Forming Fungi Provides Insights into the Origins of Lignocellulose Decay Capabilities.</title>
        <authorList>
            <person name="Nagy L.G."/>
            <person name="Riley R."/>
            <person name="Tritt A."/>
            <person name="Adam C."/>
            <person name="Daum C."/>
            <person name="Floudas D."/>
            <person name="Sun H."/>
            <person name="Yadav J.S."/>
            <person name="Pangilinan J."/>
            <person name="Larsson K.H."/>
            <person name="Matsuura K."/>
            <person name="Barry K."/>
            <person name="Labutti K."/>
            <person name="Kuo R."/>
            <person name="Ohm R.A."/>
            <person name="Bhattacharya S.S."/>
            <person name="Shirouzu T."/>
            <person name="Yoshinaga Y."/>
            <person name="Martin F.M."/>
            <person name="Grigoriev I.V."/>
            <person name="Hibbett D.S."/>
        </authorList>
    </citation>
    <scope>NUCLEOTIDE SEQUENCE [LARGE SCALE GENOMIC DNA]</scope>
    <source>
        <strain evidence="1 2">HHB14362 ss-1</strain>
    </source>
</reference>
<accession>A0A165MMC2</accession>
<protein>
    <recommendedName>
        <fullName evidence="3">CCHC-type domain-containing protein</fullName>
    </recommendedName>
</protein>
<dbReference type="STRING" id="1314782.A0A165MMC2"/>
<dbReference type="AlphaFoldDB" id="A0A165MMC2"/>
<gene>
    <name evidence="1" type="ORF">NEOLEDRAFT_1080078</name>
</gene>
<dbReference type="InParanoid" id="A0A165MMC2"/>
<evidence type="ECO:0000313" key="2">
    <source>
        <dbReference type="Proteomes" id="UP000076761"/>
    </source>
</evidence>
<organism evidence="1 2">
    <name type="scientific">Neolentinus lepideus HHB14362 ss-1</name>
    <dbReference type="NCBI Taxonomy" id="1314782"/>
    <lineage>
        <taxon>Eukaryota</taxon>
        <taxon>Fungi</taxon>
        <taxon>Dikarya</taxon>
        <taxon>Basidiomycota</taxon>
        <taxon>Agaricomycotina</taxon>
        <taxon>Agaricomycetes</taxon>
        <taxon>Gloeophyllales</taxon>
        <taxon>Gloeophyllaceae</taxon>
        <taxon>Neolentinus</taxon>
    </lineage>
</organism>
<proteinExistence type="predicted"/>
<dbReference type="OrthoDB" id="4230923at2759"/>
<evidence type="ECO:0000313" key="1">
    <source>
        <dbReference type="EMBL" id="KZT18522.1"/>
    </source>
</evidence>
<sequence>IIKAQWIKLVMNHRPGQEVAHSLFHLQDPKIANMAIDTGIVISDREINEPIACMKCQQYRHLAKACPRDEEVCGMCRDNHRTAMYMAEHVFCINCGAGDHPSTRQEWPIFLKNQDLLNAQ</sequence>
<dbReference type="EMBL" id="KV425676">
    <property type="protein sequence ID" value="KZT18522.1"/>
    <property type="molecule type" value="Genomic_DNA"/>
</dbReference>
<evidence type="ECO:0008006" key="3">
    <source>
        <dbReference type="Google" id="ProtNLM"/>
    </source>
</evidence>
<feature type="non-terminal residue" evidence="1">
    <location>
        <position position="1"/>
    </location>
</feature>